<evidence type="ECO:0000313" key="2">
    <source>
        <dbReference type="Proteomes" id="UP000198916"/>
    </source>
</evidence>
<keyword evidence="2" id="KW-1185">Reference proteome</keyword>
<sequence length="185" mass="20562">MSSHHIVKEDQEPALIIADIEGVAWPQLNQLMEWNPIVVTNGETVKPIAELGVHVDILITDGQLVLPQSDIITLPLAGTFLDTALAYLLRRGCKAVNIVSNNVDLEVLLRYADMNVVLLGNGRRVFAAKSGFRKWKPQGESVYAYTAVSYTMGLILQQENHYITEKDGFYSLYFAVQRGLVGECI</sequence>
<reference evidence="2" key="1">
    <citation type="submission" date="2016-10" db="EMBL/GenBank/DDBJ databases">
        <authorList>
            <person name="Varghese N."/>
            <person name="Submissions S."/>
        </authorList>
    </citation>
    <scope>NUCLEOTIDE SEQUENCE [LARGE SCALE GENOMIC DNA]</scope>
    <source>
        <strain evidence="2">Jip14</strain>
    </source>
</reference>
<keyword evidence="1" id="KW-0418">Kinase</keyword>
<evidence type="ECO:0000313" key="1">
    <source>
        <dbReference type="EMBL" id="SEL79171.1"/>
    </source>
</evidence>
<dbReference type="STRING" id="332977.SAMN05421740_11058"/>
<keyword evidence="1" id="KW-0808">Transferase</keyword>
<dbReference type="OrthoDB" id="1132102at2"/>
<proteinExistence type="predicted"/>
<organism evidence="1 2">
    <name type="scientific">Parapedobacter koreensis</name>
    <dbReference type="NCBI Taxonomy" id="332977"/>
    <lineage>
        <taxon>Bacteria</taxon>
        <taxon>Pseudomonadati</taxon>
        <taxon>Bacteroidota</taxon>
        <taxon>Sphingobacteriia</taxon>
        <taxon>Sphingobacteriales</taxon>
        <taxon>Sphingobacteriaceae</taxon>
        <taxon>Parapedobacter</taxon>
    </lineage>
</organism>
<dbReference type="EMBL" id="FNZR01000010">
    <property type="protein sequence ID" value="SEL79171.1"/>
    <property type="molecule type" value="Genomic_DNA"/>
</dbReference>
<dbReference type="RefSeq" id="WP_090608271.1">
    <property type="nucleotide sequence ID" value="NZ_FNZR01000010.1"/>
</dbReference>
<dbReference type="Proteomes" id="UP000198916">
    <property type="component" value="Unassembled WGS sequence"/>
</dbReference>
<dbReference type="GO" id="GO:0016301">
    <property type="term" value="F:kinase activity"/>
    <property type="evidence" value="ECO:0007669"/>
    <property type="project" value="UniProtKB-KW"/>
</dbReference>
<gene>
    <name evidence="1" type="ORF">SAMN05421740_11058</name>
</gene>
<accession>A0A1H7T2T1</accession>
<dbReference type="AlphaFoldDB" id="A0A1H7T2T1"/>
<name>A0A1H7T2T1_9SPHI</name>
<protein>
    <submittedName>
        <fullName evidence="1">Thiamine pyrophosphokinase</fullName>
    </submittedName>
</protein>